<dbReference type="OrthoDB" id="3394592at2"/>
<dbReference type="RefSeq" id="WP_091627167.1">
    <property type="nucleotide sequence ID" value="NZ_FMIC01000002.1"/>
</dbReference>
<sequence length="94" mass="10810">MGERGLKAGDVLHLTRDASPQFTRPIWVRVIRELPDRHTYDGWLWFEAYELGSAGRAVAKRELFVRREGVRRLATSPTLAARRQPRPERTAVNA</sequence>
<evidence type="ECO:0000313" key="2">
    <source>
        <dbReference type="Proteomes" id="UP000199343"/>
    </source>
</evidence>
<organism evidence="1 2">
    <name type="scientific">Micromonospora peucetia</name>
    <dbReference type="NCBI Taxonomy" id="47871"/>
    <lineage>
        <taxon>Bacteria</taxon>
        <taxon>Bacillati</taxon>
        <taxon>Actinomycetota</taxon>
        <taxon>Actinomycetes</taxon>
        <taxon>Micromonosporales</taxon>
        <taxon>Micromonosporaceae</taxon>
        <taxon>Micromonospora</taxon>
    </lineage>
</organism>
<accession>A0A1C6V694</accession>
<evidence type="ECO:0000313" key="1">
    <source>
        <dbReference type="EMBL" id="SCL61795.1"/>
    </source>
</evidence>
<proteinExistence type="predicted"/>
<reference evidence="1 2" key="1">
    <citation type="submission" date="2016-06" db="EMBL/GenBank/DDBJ databases">
        <authorList>
            <person name="Kjaerup R.B."/>
            <person name="Dalgaard T.S."/>
            <person name="Juul-Madsen H.R."/>
        </authorList>
    </citation>
    <scope>NUCLEOTIDE SEQUENCE [LARGE SCALE GENOMIC DNA]</scope>
    <source>
        <strain evidence="1 2">DSM 43363</strain>
    </source>
</reference>
<protein>
    <submittedName>
        <fullName evidence="1">Uncharacterized protein</fullName>
    </submittedName>
</protein>
<dbReference type="AlphaFoldDB" id="A0A1C6V694"/>
<dbReference type="EMBL" id="FMIC01000002">
    <property type="protein sequence ID" value="SCL61795.1"/>
    <property type="molecule type" value="Genomic_DNA"/>
</dbReference>
<dbReference type="Proteomes" id="UP000199343">
    <property type="component" value="Unassembled WGS sequence"/>
</dbReference>
<gene>
    <name evidence="1" type="ORF">GA0070608_2530</name>
</gene>
<name>A0A1C6V694_9ACTN</name>